<feature type="compositionally biased region" description="Basic residues" evidence="1">
    <location>
        <begin position="1"/>
        <end position="13"/>
    </location>
</feature>
<gene>
    <name evidence="2" type="ORF">SAM40697_0897</name>
</gene>
<keyword evidence="3" id="KW-1185">Reference proteome</keyword>
<evidence type="ECO:0000313" key="2">
    <source>
        <dbReference type="EMBL" id="ANB04858.1"/>
    </source>
</evidence>
<protein>
    <recommendedName>
        <fullName evidence="4">Secreted protein</fullName>
    </recommendedName>
</protein>
<organism evidence="2 3">
    <name type="scientific">Streptomyces ambofaciens</name>
    <dbReference type="NCBI Taxonomy" id="1889"/>
    <lineage>
        <taxon>Bacteria</taxon>
        <taxon>Bacillati</taxon>
        <taxon>Actinomycetota</taxon>
        <taxon>Actinomycetes</taxon>
        <taxon>Kitasatosporales</taxon>
        <taxon>Streptomycetaceae</taxon>
        <taxon>Streptomyces</taxon>
    </lineage>
</organism>
<name>A0ABM6AU94_STRAM</name>
<accession>A0ABM6AU94</accession>
<sequence>MPLHARQRCHVARTGHTGRTGRTGRTGLAGLAGLAVFALALGLAAPAAAASPAGARTGVPAASPAAGTWNEVGSDRADPLTESQGLASVEVPAGSPNRYTGIGTIPLGLSTRGWNHVGDPDASYGGHYIEPYQRDDGNTKMFRVQAPDGRWSEYVHTLSPGEARNNSWSAVSPDGQWMLAGEWGTMTRLLVFPTPGVNPATSPSANLPQAATVRLDHAVRDVQGCDFLDATTLLCSSDDPEGTLFGITKPLLRVDLSAAPNGTADVTGHVTALRQLPLRSACSGGFETEGVDYDRRTGTLRVIVVSPGFCVLTDSKTYRFTRG</sequence>
<dbReference type="Proteomes" id="UP000076720">
    <property type="component" value="Chromosome"/>
</dbReference>
<evidence type="ECO:0000313" key="3">
    <source>
        <dbReference type="Proteomes" id="UP000076720"/>
    </source>
</evidence>
<dbReference type="RefSeq" id="WP_063481342.1">
    <property type="nucleotide sequence ID" value="NZ_CP012949.1"/>
</dbReference>
<feature type="region of interest" description="Disordered" evidence="1">
    <location>
        <begin position="1"/>
        <end position="24"/>
    </location>
</feature>
<feature type="region of interest" description="Disordered" evidence="1">
    <location>
        <begin position="54"/>
        <end position="79"/>
    </location>
</feature>
<evidence type="ECO:0008006" key="4">
    <source>
        <dbReference type="Google" id="ProtNLM"/>
    </source>
</evidence>
<dbReference type="EMBL" id="CP012949">
    <property type="protein sequence ID" value="ANB04858.1"/>
    <property type="molecule type" value="Genomic_DNA"/>
</dbReference>
<evidence type="ECO:0000256" key="1">
    <source>
        <dbReference type="SAM" id="MobiDB-lite"/>
    </source>
</evidence>
<reference evidence="2 3" key="2">
    <citation type="journal article" date="2016" name="Genome Announc.">
        <title>Complete Genome Sequence of Streptomyces ambofaciens DSM 40697, a Paradigm for Genome Plasticity Studies.</title>
        <authorList>
            <person name="Thibessard A."/>
            <person name="Leblond P."/>
        </authorList>
    </citation>
    <scope>NUCLEOTIDE SEQUENCE [LARGE SCALE GENOMIC DNA]</scope>
    <source>
        <strain evidence="2 3">DSM 40697</strain>
    </source>
</reference>
<proteinExistence type="predicted"/>
<reference evidence="3" key="1">
    <citation type="submission" date="2015-10" db="EMBL/GenBank/DDBJ databases">
        <title>Complete genome sequence of Streptomyces ambofaciens DSM 40697.</title>
        <authorList>
            <person name="Thibessard A."/>
            <person name="Leblond P."/>
        </authorList>
    </citation>
    <scope>NUCLEOTIDE SEQUENCE [LARGE SCALE GENOMIC DNA]</scope>
    <source>
        <strain evidence="3">DSM 40697</strain>
    </source>
</reference>